<organism evidence="18 19">
    <name type="scientific">Paenibacillus profundus</name>
    <dbReference type="NCBI Taxonomy" id="1173085"/>
    <lineage>
        <taxon>Bacteria</taxon>
        <taxon>Bacillati</taxon>
        <taxon>Bacillota</taxon>
        <taxon>Bacilli</taxon>
        <taxon>Bacillales</taxon>
        <taxon>Paenibacillaceae</taxon>
        <taxon>Paenibacillus</taxon>
    </lineage>
</organism>
<evidence type="ECO:0000256" key="12">
    <source>
        <dbReference type="ARBA" id="ARBA00023049"/>
    </source>
</evidence>
<dbReference type="Gene3D" id="1.10.390.20">
    <property type="match status" value="1"/>
</dbReference>
<gene>
    <name evidence="18" type="ORF">LQV63_22335</name>
</gene>
<keyword evidence="7" id="KW-0645">Protease</keyword>
<evidence type="ECO:0000259" key="16">
    <source>
        <dbReference type="Pfam" id="PF08453"/>
    </source>
</evidence>
<name>A0ABS8YJE7_9BACL</name>
<evidence type="ECO:0000256" key="1">
    <source>
        <dbReference type="ARBA" id="ARBA00000424"/>
    </source>
</evidence>
<proteinExistence type="predicted"/>
<evidence type="ECO:0000313" key="18">
    <source>
        <dbReference type="EMBL" id="MCE5172025.1"/>
    </source>
</evidence>
<sequence>MKQKVWTRLAAALLAVTVAAGSPAGFAAAMPVGTAEEPHGFIQSESGSIWSMTEDERLGSPLGAVGELPSADSAEAGMEEPKPAQALKSEARQDVQSTYSMAHLNSLSNEELTDLLAGIEWRTIPELFKYNEDTRRFYADGDRFQAIVDRLEESGRRFTAEDDQGIPTLVEVLRSGYYLGYYNEKLGHIDEAAYREKVLPAVKAIMENPAFAWGTPVQNEVIGATGKLISNTTVERDTVNRLAGVLAAYVDRTDAYDGDRSAGEAFYSLIQGVGYVLMWRMDDPVQEAAFKGGIDAYLEQLFRMVKQGPRSADKLWLTNNAIYYTGSLGHYYSDPLQANRVLTEIMQTEPALGEVYFVAADQIERHFAGMDANGSLVDMTVLKQQGKERYLPQRTEFDDGRFIFQTGDKLSEEQIQRLYWAAKEVQAQFHRVIGSDKALEPGNADDVLTVVIYNNPDEYRMNRYLYGYETENGGIYIEGDGTFFTYDRTIEQSIYSLEELFRHEFTHYLQGRYVVPGMWGRGPLYDGGRMQWFDEGGAEFFAGATRTEGIQPRKSVVGNLRHDGPEQRFSVSDTVNAQYGTWKFYDYSFALYDHLYRHDFAALDRIHDAIQFNDAGAYEGHLAAMSGDAGLNQLYQRSIEEQAAQYDSLTVPLVSDDYMRTPEPKPVRDIYGEIAAIAGLSNVSTQERESRFFQTFELRGTYTGGAAAGETQDWQMMNGLADEFLKTLTARSWDGYKTVTAYFTNYRMDGEGRFVYDLVFHGKLPADRDSVENPDGDGNGGDGGDPDGGHDGNGQPNVDREPNDTWEQAVRLTAGKSVSGKLEDTDRVDIYRFDVEKAGDWMLELETAQAQGAAWVLYHESDLTNYVAYPSRVAGASVAGSVAALPGTYYVYVYATALGEQPYRMLVQPGTLPEQQPEPENPLFEESEPNDSPDTANGPIPTGRTVIGALEGDDDKDVFVVDVDKPSALRIELEKRLGESVNWMLFREGDTDRPVAYPIELDDKRMSAGYEAEPGRYYVFVYKYADEDVHYTLQIR</sequence>
<evidence type="ECO:0000256" key="8">
    <source>
        <dbReference type="ARBA" id="ARBA00022723"/>
    </source>
</evidence>
<dbReference type="Pfam" id="PF18496">
    <property type="entry name" value="ColG_sub"/>
    <property type="match status" value="1"/>
</dbReference>
<keyword evidence="19" id="KW-1185">Reference proteome</keyword>
<dbReference type="InterPro" id="IPR013661">
    <property type="entry name" value="Peptidase_M9_N_dom"/>
</dbReference>
<dbReference type="Gene3D" id="3.40.30.160">
    <property type="entry name" value="Collagenase ColT, N-terminal domain"/>
    <property type="match status" value="1"/>
</dbReference>
<comment type="catalytic activity">
    <reaction evidence="1">
        <text>Digestion of native collagen in the triple helical region at Xaa-|-Gly bonds. With synthetic peptides, a preference is shown for Gly at P3 and P1', Pro and Ala at P2 and P2', and hydroxyproline, Ala or Arg at P3'.</text>
        <dbReference type="EC" id="3.4.24.3"/>
    </reaction>
</comment>
<feature type="region of interest" description="Disordered" evidence="14">
    <location>
        <begin position="61"/>
        <end position="86"/>
    </location>
</feature>
<keyword evidence="6" id="KW-0964">Secreted</keyword>
<feature type="domain" description="Peptidase M9 collagenase N-terminal" evidence="16">
    <location>
        <begin position="99"/>
        <end position="275"/>
    </location>
</feature>
<keyword evidence="10 18" id="KW-0378">Hydrolase</keyword>
<evidence type="ECO:0000256" key="6">
    <source>
        <dbReference type="ARBA" id="ARBA00022525"/>
    </source>
</evidence>
<evidence type="ECO:0000256" key="13">
    <source>
        <dbReference type="ARBA" id="ARBA00023145"/>
    </source>
</evidence>
<dbReference type="InterPro" id="IPR041379">
    <property type="entry name" value="ColG_subdomain"/>
</dbReference>
<dbReference type="GO" id="GO:0004222">
    <property type="term" value="F:metalloendopeptidase activity"/>
    <property type="evidence" value="ECO:0007669"/>
    <property type="project" value="UniProtKB-EC"/>
</dbReference>
<dbReference type="RefSeq" id="WP_233698326.1">
    <property type="nucleotide sequence ID" value="NZ_JAJNBZ010000023.1"/>
</dbReference>
<dbReference type="PANTHER" id="PTHR13062">
    <property type="entry name" value="COLLAGENASE"/>
    <property type="match status" value="1"/>
</dbReference>
<keyword evidence="11" id="KW-0862">Zinc</keyword>
<protein>
    <recommendedName>
        <fullName evidence="5">microbial collagenase</fullName>
        <ecNumber evidence="5">3.4.24.3</ecNumber>
    </recommendedName>
</protein>
<evidence type="ECO:0000256" key="2">
    <source>
        <dbReference type="ARBA" id="ARBA00001913"/>
    </source>
</evidence>
<feature type="signal peptide" evidence="15">
    <location>
        <begin position="1"/>
        <end position="27"/>
    </location>
</feature>
<evidence type="ECO:0000256" key="15">
    <source>
        <dbReference type="SAM" id="SignalP"/>
    </source>
</evidence>
<dbReference type="PRINTS" id="PR00931">
    <property type="entry name" value="MICOLLPTASE"/>
</dbReference>
<dbReference type="EMBL" id="JAJNBZ010000023">
    <property type="protein sequence ID" value="MCE5172025.1"/>
    <property type="molecule type" value="Genomic_DNA"/>
</dbReference>
<reference evidence="18 19" key="1">
    <citation type="submission" date="2021-11" db="EMBL/GenBank/DDBJ databases">
        <title>Draft genome sequence of Paenibacillus profundus YoMME, a new Gram-positive bacteria with exoelectrogenic properties.</title>
        <authorList>
            <person name="Hubenova Y."/>
            <person name="Hubenova E."/>
            <person name="Manasiev Y."/>
            <person name="Peykov S."/>
            <person name="Mitov M."/>
        </authorList>
    </citation>
    <scope>NUCLEOTIDE SEQUENCE [LARGE SCALE GENOMIC DNA]</scope>
    <source>
        <strain evidence="18 19">YoMME</strain>
    </source>
</reference>
<accession>A0ABS8YJE7</accession>
<comment type="cofactor">
    <cofactor evidence="3">
        <name>Zn(2+)</name>
        <dbReference type="ChEBI" id="CHEBI:29105"/>
    </cofactor>
</comment>
<feature type="region of interest" description="Disordered" evidence="14">
    <location>
        <begin position="767"/>
        <end position="802"/>
    </location>
</feature>
<dbReference type="SUPFAM" id="SSF89260">
    <property type="entry name" value="Collagen-binding domain"/>
    <property type="match status" value="2"/>
</dbReference>
<dbReference type="Gene3D" id="3.30.980.50">
    <property type="match status" value="1"/>
</dbReference>
<dbReference type="Pfam" id="PF01752">
    <property type="entry name" value="Peptidase_M9"/>
    <property type="match status" value="1"/>
</dbReference>
<evidence type="ECO:0000259" key="17">
    <source>
        <dbReference type="Pfam" id="PF18496"/>
    </source>
</evidence>
<dbReference type="Pfam" id="PF08453">
    <property type="entry name" value="Peptidase_M9_N"/>
    <property type="match status" value="1"/>
</dbReference>
<evidence type="ECO:0000256" key="3">
    <source>
        <dbReference type="ARBA" id="ARBA00001947"/>
    </source>
</evidence>
<comment type="subcellular location">
    <subcellularLocation>
        <location evidence="4">Secreted</location>
    </subcellularLocation>
</comment>
<feature type="chain" id="PRO_5046190625" description="microbial collagenase" evidence="15">
    <location>
        <begin position="28"/>
        <end position="1036"/>
    </location>
</feature>
<dbReference type="Proteomes" id="UP001199916">
    <property type="component" value="Unassembled WGS sequence"/>
</dbReference>
<evidence type="ECO:0000256" key="14">
    <source>
        <dbReference type="SAM" id="MobiDB-lite"/>
    </source>
</evidence>
<dbReference type="PANTHER" id="PTHR13062:SF9">
    <property type="entry name" value="MICROBIAL COLLAGENASE"/>
    <property type="match status" value="1"/>
</dbReference>
<comment type="caution">
    <text evidence="18">The sequence shown here is derived from an EMBL/GenBank/DDBJ whole genome shotgun (WGS) entry which is preliminary data.</text>
</comment>
<evidence type="ECO:0000256" key="7">
    <source>
        <dbReference type="ARBA" id="ARBA00022670"/>
    </source>
</evidence>
<evidence type="ECO:0000256" key="9">
    <source>
        <dbReference type="ARBA" id="ARBA00022729"/>
    </source>
</evidence>
<keyword evidence="8" id="KW-0479">Metal-binding</keyword>
<dbReference type="EC" id="3.4.24.3" evidence="5"/>
<evidence type="ECO:0000256" key="5">
    <source>
        <dbReference type="ARBA" id="ARBA00012653"/>
    </source>
</evidence>
<dbReference type="InterPro" id="IPR002169">
    <property type="entry name" value="Peptidase_M9A/M9B"/>
</dbReference>
<evidence type="ECO:0000256" key="4">
    <source>
        <dbReference type="ARBA" id="ARBA00004613"/>
    </source>
</evidence>
<feature type="region of interest" description="Disordered" evidence="14">
    <location>
        <begin position="910"/>
        <end position="943"/>
    </location>
</feature>
<evidence type="ECO:0000313" key="19">
    <source>
        <dbReference type="Proteomes" id="UP001199916"/>
    </source>
</evidence>
<keyword evidence="12" id="KW-0482">Metalloprotease</keyword>
<evidence type="ECO:0000256" key="11">
    <source>
        <dbReference type="ARBA" id="ARBA00022833"/>
    </source>
</evidence>
<evidence type="ECO:0000256" key="10">
    <source>
        <dbReference type="ARBA" id="ARBA00022801"/>
    </source>
</evidence>
<keyword evidence="13" id="KW-0865">Zymogen</keyword>
<feature type="domain" description="Collagenase ColG-like catalytic helper subdomain" evidence="17">
    <location>
        <begin position="652"/>
        <end position="767"/>
    </location>
</feature>
<dbReference type="Gene3D" id="2.60.120.380">
    <property type="match status" value="2"/>
</dbReference>
<keyword evidence="9 15" id="KW-0732">Signal</keyword>
<comment type="cofactor">
    <cofactor evidence="2">
        <name>Ca(2+)</name>
        <dbReference type="ChEBI" id="CHEBI:29108"/>
    </cofactor>
</comment>